<keyword evidence="3" id="KW-1185">Reference proteome</keyword>
<organism evidence="2 3">
    <name type="scientific">Cyanobacterium stanieri LEGE 03274</name>
    <dbReference type="NCBI Taxonomy" id="1828756"/>
    <lineage>
        <taxon>Bacteria</taxon>
        <taxon>Bacillati</taxon>
        <taxon>Cyanobacteriota</taxon>
        <taxon>Cyanophyceae</taxon>
        <taxon>Oscillatoriophycideae</taxon>
        <taxon>Chroococcales</taxon>
        <taxon>Geminocystaceae</taxon>
        <taxon>Cyanobacterium</taxon>
    </lineage>
</organism>
<comment type="similarity">
    <text evidence="1">Belongs to the phD/YefM antitoxin family.</text>
</comment>
<evidence type="ECO:0000313" key="2">
    <source>
        <dbReference type="EMBL" id="MBE9223760.1"/>
    </source>
</evidence>
<comment type="caution">
    <text evidence="2">The sequence shown here is derived from an EMBL/GenBank/DDBJ whole genome shotgun (WGS) entry which is preliminary data.</text>
</comment>
<dbReference type="EMBL" id="JADEWC010000046">
    <property type="protein sequence ID" value="MBE9223760.1"/>
    <property type="molecule type" value="Genomic_DNA"/>
</dbReference>
<protein>
    <submittedName>
        <fullName evidence="2">Type II toxin-antitoxin system Phd/YefM family antitoxin</fullName>
    </submittedName>
</protein>
<sequence length="78" mass="9150">MIQLHPEFITKNGNKEFAVLPYEEFVKIQGLLEDLEDLQDLRKAKQEENSSPSIPLSEVKKMLNLSQFLPNQRCDRLY</sequence>
<dbReference type="RefSeq" id="WP_193801980.1">
    <property type="nucleotide sequence ID" value="NZ_JADEWC010000046.1"/>
</dbReference>
<name>A0ABR9V789_9CHRO</name>
<evidence type="ECO:0000313" key="3">
    <source>
        <dbReference type="Proteomes" id="UP000654604"/>
    </source>
</evidence>
<dbReference type="InterPro" id="IPR036165">
    <property type="entry name" value="YefM-like_sf"/>
</dbReference>
<accession>A0ABR9V789</accession>
<dbReference type="Proteomes" id="UP000654604">
    <property type="component" value="Unassembled WGS sequence"/>
</dbReference>
<reference evidence="2 3" key="1">
    <citation type="submission" date="2020-10" db="EMBL/GenBank/DDBJ databases">
        <authorList>
            <person name="Castelo-Branco R."/>
            <person name="Eusebio N."/>
            <person name="Adriana R."/>
            <person name="Vieira A."/>
            <person name="Brugerolle De Fraissinette N."/>
            <person name="Rezende De Castro R."/>
            <person name="Schneider M.P."/>
            <person name="Vasconcelos V."/>
            <person name="Leao P.N."/>
        </authorList>
    </citation>
    <scope>NUCLEOTIDE SEQUENCE [LARGE SCALE GENOMIC DNA]</scope>
    <source>
        <strain evidence="2 3">LEGE 03274</strain>
    </source>
</reference>
<gene>
    <name evidence="2" type="ORF">IQ215_13735</name>
</gene>
<dbReference type="SUPFAM" id="SSF143120">
    <property type="entry name" value="YefM-like"/>
    <property type="match status" value="1"/>
</dbReference>
<proteinExistence type="inferred from homology"/>
<evidence type="ECO:0000256" key="1">
    <source>
        <dbReference type="ARBA" id="ARBA00009981"/>
    </source>
</evidence>